<protein>
    <submittedName>
        <fullName evidence="2">Uncharacterized protein</fullName>
    </submittedName>
</protein>
<sequence>MAIRSKDKGQSAKVHHLIKHSNISISYDCTLSKTPQWPLILCVCVCVSVCENAFAFCASVHRHYIKRLVKEPHGTEEWNHMEQNRRVEPHETEQKSGTTWNRRVEPHGTEEWKHMEQKSGTTWNRRLV</sequence>
<feature type="region of interest" description="Disordered" evidence="1">
    <location>
        <begin position="75"/>
        <end position="128"/>
    </location>
</feature>
<organism evidence="2 3">
    <name type="scientific">Alosa alosa</name>
    <name type="common">allis shad</name>
    <dbReference type="NCBI Taxonomy" id="278164"/>
    <lineage>
        <taxon>Eukaryota</taxon>
        <taxon>Metazoa</taxon>
        <taxon>Chordata</taxon>
        <taxon>Craniata</taxon>
        <taxon>Vertebrata</taxon>
        <taxon>Euteleostomi</taxon>
        <taxon>Actinopterygii</taxon>
        <taxon>Neopterygii</taxon>
        <taxon>Teleostei</taxon>
        <taxon>Clupei</taxon>
        <taxon>Clupeiformes</taxon>
        <taxon>Clupeoidei</taxon>
        <taxon>Clupeidae</taxon>
        <taxon>Alosa</taxon>
    </lineage>
</organism>
<comment type="caution">
    <text evidence="2">The sequence shown here is derived from an EMBL/GenBank/DDBJ whole genome shotgun (WGS) entry which is preliminary data.</text>
</comment>
<feature type="compositionally biased region" description="Basic and acidic residues" evidence="1">
    <location>
        <begin position="102"/>
        <end position="117"/>
    </location>
</feature>
<evidence type="ECO:0000313" key="3">
    <source>
        <dbReference type="Proteomes" id="UP000823561"/>
    </source>
</evidence>
<feature type="compositionally biased region" description="Basic and acidic residues" evidence="1">
    <location>
        <begin position="75"/>
        <end position="94"/>
    </location>
</feature>
<evidence type="ECO:0000313" key="2">
    <source>
        <dbReference type="EMBL" id="KAG5285002.1"/>
    </source>
</evidence>
<proteinExistence type="predicted"/>
<dbReference type="EMBL" id="JADWDJ010000002">
    <property type="protein sequence ID" value="KAG5285002.1"/>
    <property type="molecule type" value="Genomic_DNA"/>
</dbReference>
<dbReference type="Proteomes" id="UP000823561">
    <property type="component" value="Chromosome 2"/>
</dbReference>
<keyword evidence="3" id="KW-1185">Reference proteome</keyword>
<gene>
    <name evidence="2" type="ORF">AALO_G00032970</name>
</gene>
<name>A0AAV6HFL3_9TELE</name>
<accession>A0AAV6HFL3</accession>
<dbReference type="AlphaFoldDB" id="A0AAV6HFL3"/>
<reference evidence="2" key="1">
    <citation type="submission" date="2020-10" db="EMBL/GenBank/DDBJ databases">
        <title>Chromosome-scale genome assembly of the Allis shad, Alosa alosa.</title>
        <authorList>
            <person name="Margot Z."/>
            <person name="Christophe K."/>
            <person name="Cabau C."/>
            <person name="Louis A."/>
            <person name="Berthelot C."/>
            <person name="Parey E."/>
            <person name="Roest Crollius H."/>
            <person name="Montfort J."/>
            <person name="Robinson-Rechavi M."/>
            <person name="Bucao C."/>
            <person name="Bouchez O."/>
            <person name="Gislard M."/>
            <person name="Lluch J."/>
            <person name="Milhes M."/>
            <person name="Lampietro C."/>
            <person name="Lopez Roques C."/>
            <person name="Donnadieu C."/>
            <person name="Braasch I."/>
            <person name="Desvignes T."/>
            <person name="Postlethwait J."/>
            <person name="Bobe J."/>
            <person name="Guiguen Y."/>
        </authorList>
    </citation>
    <scope>NUCLEOTIDE SEQUENCE</scope>
    <source>
        <strain evidence="2">M-15738</strain>
        <tissue evidence="2">Blood</tissue>
    </source>
</reference>
<feature type="compositionally biased region" description="Polar residues" evidence="1">
    <location>
        <begin position="118"/>
        <end position="128"/>
    </location>
</feature>
<evidence type="ECO:0000256" key="1">
    <source>
        <dbReference type="SAM" id="MobiDB-lite"/>
    </source>
</evidence>